<dbReference type="VEuPathDB" id="TriTrypDB:TvY486_0201190"/>
<dbReference type="GO" id="GO:0030870">
    <property type="term" value="C:Mre11 complex"/>
    <property type="evidence" value="ECO:0007669"/>
    <property type="project" value="TreeGrafter"/>
</dbReference>
<proteinExistence type="predicted"/>
<evidence type="ECO:0000313" key="4">
    <source>
        <dbReference type="EMBL" id="CCC46706.1"/>
    </source>
</evidence>
<dbReference type="InterPro" id="IPR007281">
    <property type="entry name" value="Mre11_DNA-bd"/>
</dbReference>
<feature type="compositionally biased region" description="Polar residues" evidence="2">
    <location>
        <begin position="716"/>
        <end position="725"/>
    </location>
</feature>
<accession>G0TRY2</accession>
<dbReference type="SMART" id="SM01347">
    <property type="entry name" value="Mre11_DNA_bind"/>
    <property type="match status" value="1"/>
</dbReference>
<dbReference type="GO" id="GO:0004527">
    <property type="term" value="F:exonuclease activity"/>
    <property type="evidence" value="ECO:0007669"/>
    <property type="project" value="UniProtKB-KW"/>
</dbReference>
<dbReference type="InterPro" id="IPR038487">
    <property type="entry name" value="Mre11_capping_dom"/>
</dbReference>
<evidence type="ECO:0000256" key="2">
    <source>
        <dbReference type="SAM" id="MobiDB-lite"/>
    </source>
</evidence>
<dbReference type="OMA" id="HECNPKK"/>
<dbReference type="SUPFAM" id="SSF56300">
    <property type="entry name" value="Metallo-dependent phosphatases"/>
    <property type="match status" value="1"/>
</dbReference>
<dbReference type="Gene3D" id="3.30.110.110">
    <property type="entry name" value="Mre11, capping domain"/>
    <property type="match status" value="1"/>
</dbReference>
<dbReference type="Pfam" id="PF00149">
    <property type="entry name" value="Metallophos"/>
    <property type="match status" value="1"/>
</dbReference>
<dbReference type="PANTHER" id="PTHR10139:SF1">
    <property type="entry name" value="DOUBLE-STRAND BREAK REPAIR PROTEIN MRE11"/>
    <property type="match status" value="1"/>
</dbReference>
<feature type="compositionally biased region" description="Acidic residues" evidence="2">
    <location>
        <begin position="600"/>
        <end position="609"/>
    </location>
</feature>
<feature type="region of interest" description="Disordered" evidence="2">
    <location>
        <begin position="665"/>
        <end position="729"/>
    </location>
</feature>
<dbReference type="GO" id="GO:0000723">
    <property type="term" value="P:telomere maintenance"/>
    <property type="evidence" value="ECO:0007669"/>
    <property type="project" value="TreeGrafter"/>
</dbReference>
<dbReference type="GO" id="GO:0035861">
    <property type="term" value="C:site of double-strand break"/>
    <property type="evidence" value="ECO:0007669"/>
    <property type="project" value="TreeGrafter"/>
</dbReference>
<name>G0TRY2_TRYVY</name>
<dbReference type="EMBL" id="HE573018">
    <property type="protein sequence ID" value="CCC46706.1"/>
    <property type="molecule type" value="Genomic_DNA"/>
</dbReference>
<feature type="compositionally biased region" description="Low complexity" evidence="2">
    <location>
        <begin position="679"/>
        <end position="700"/>
    </location>
</feature>
<dbReference type="PANTHER" id="PTHR10139">
    <property type="entry name" value="DOUBLE-STRAND BREAK REPAIR PROTEIN MRE11"/>
    <property type="match status" value="1"/>
</dbReference>
<feature type="region of interest" description="Disordered" evidence="2">
    <location>
        <begin position="574"/>
        <end position="617"/>
    </location>
</feature>
<dbReference type="InterPro" id="IPR004843">
    <property type="entry name" value="Calcineurin-like_PHP"/>
</dbReference>
<dbReference type="GO" id="GO:0000014">
    <property type="term" value="F:single-stranded DNA endodeoxyribonuclease activity"/>
    <property type="evidence" value="ECO:0007669"/>
    <property type="project" value="TreeGrafter"/>
</dbReference>
<keyword evidence="1" id="KW-0378">Hydrolase</keyword>
<dbReference type="GO" id="GO:0000724">
    <property type="term" value="P:double-strand break repair via homologous recombination"/>
    <property type="evidence" value="ECO:0007669"/>
    <property type="project" value="TreeGrafter"/>
</dbReference>
<dbReference type="Pfam" id="PF04152">
    <property type="entry name" value="Mre11_DNA_bind"/>
    <property type="match status" value="1"/>
</dbReference>
<sequence>MPMTSAAPVPSSDASSSIFKFLITTDNHLGFQERDSRRGDDSFTTFEECLRAARIEHDVDAILLSGDLFHDNKPSLGCLSRTCSLLRKYVMGNKPISFALLSDPGRNFPTHPVPLANFQDPNINVALPIFTIHGNHDDPVGGTSSIDVLSTCGLVNYFGQTSSLEDIVVEPVLLKKGSTYVALYGLGNVRDERLHRCFRMRKLQFVHPKPVNGCRWFKILLFHQNRGVRGGSSSKSGIYESMLEGHGLDLVIWGNEHEQQMVPTPSGGFDIVQPGSTILTSLSDHECNPKKYGILEVRNSSYRVTPFLLRSVRPVVRRSVELWRENPTGRTLDAVEDFLRAIVDDMIKEARELVSRIPEDLLAFHPNIKLPLMRLSVDFTDPESTNFPQPNINRFGQQYMDDIVNPSELLRPIKPKIEMRKVSSATDTGDGGPVVPVPYFSTADIRTKVAEVFNANARDACSLLSEPEVSAAVYAFAEKGERDAIDERISKLLNQCQKHVWVKMLRGDSEAMLKPEGIYNEVVRHKQEVNRRYVESTRAGDDITADLDRVNNAGRGAETTSPIPLEEISLGSAPALSTPKLTSLETESNRACKRPRDKLFDDDDGEGDALPDSGIDSELGESFAAIGDRTNLSRMNMGDPQYLLRELATCGNGGKRAREGLCATSGAGYDGVSTPKDSSTAATATSRRRGGASTTTTKGSRGQKARRAPGGGSKWPGTTTPTLQLTRDPVSEDISVSEITLTNSNAAGVVERLFEWASQSDYS</sequence>
<feature type="domain" description="Mre11 DNA-binding" evidence="3">
    <location>
        <begin position="302"/>
        <end position="476"/>
    </location>
</feature>
<keyword evidence="4" id="KW-0540">Nuclease</keyword>
<dbReference type="GO" id="GO:0007095">
    <property type="term" value="P:mitotic G2 DNA damage checkpoint signaling"/>
    <property type="evidence" value="ECO:0007669"/>
    <property type="project" value="TreeGrafter"/>
</dbReference>
<organism evidence="4">
    <name type="scientific">Trypanosoma vivax (strain Y486)</name>
    <dbReference type="NCBI Taxonomy" id="1055687"/>
    <lineage>
        <taxon>Eukaryota</taxon>
        <taxon>Discoba</taxon>
        <taxon>Euglenozoa</taxon>
        <taxon>Kinetoplastea</taxon>
        <taxon>Metakinetoplastina</taxon>
        <taxon>Trypanosomatida</taxon>
        <taxon>Trypanosomatidae</taxon>
        <taxon>Trypanosoma</taxon>
        <taxon>Duttonella</taxon>
    </lineage>
</organism>
<dbReference type="GO" id="GO:0042138">
    <property type="term" value="P:meiotic DNA double-strand break formation"/>
    <property type="evidence" value="ECO:0007669"/>
    <property type="project" value="TreeGrafter"/>
</dbReference>
<dbReference type="InterPro" id="IPR041796">
    <property type="entry name" value="Mre11_N"/>
</dbReference>
<reference evidence="4" key="1">
    <citation type="journal article" date="2012" name="Proc. Natl. Acad. Sci. U.S.A.">
        <title>Antigenic diversity is generated by distinct evolutionary mechanisms in African trypanosome species.</title>
        <authorList>
            <person name="Jackson A.P."/>
            <person name="Berry A."/>
            <person name="Aslett M."/>
            <person name="Allison H.C."/>
            <person name="Burton P."/>
            <person name="Vavrova-Anderson J."/>
            <person name="Brown R."/>
            <person name="Browne H."/>
            <person name="Corton N."/>
            <person name="Hauser H."/>
            <person name="Gamble J."/>
            <person name="Gilderthorp R."/>
            <person name="Marcello L."/>
            <person name="McQuillan J."/>
            <person name="Otto T.D."/>
            <person name="Quail M.A."/>
            <person name="Sanders M.J."/>
            <person name="van Tonder A."/>
            <person name="Ginger M.L."/>
            <person name="Field M.C."/>
            <person name="Barry J.D."/>
            <person name="Hertz-Fowler C."/>
            <person name="Berriman M."/>
        </authorList>
    </citation>
    <scope>NUCLEOTIDE SEQUENCE</scope>
    <source>
        <strain evidence="4">Y486</strain>
    </source>
</reference>
<evidence type="ECO:0000256" key="1">
    <source>
        <dbReference type="ARBA" id="ARBA00022801"/>
    </source>
</evidence>
<dbReference type="GO" id="GO:0030145">
    <property type="term" value="F:manganese ion binding"/>
    <property type="evidence" value="ECO:0007669"/>
    <property type="project" value="InterPro"/>
</dbReference>
<dbReference type="GO" id="GO:0006303">
    <property type="term" value="P:double-strand break repair via nonhomologous end joining"/>
    <property type="evidence" value="ECO:0007669"/>
    <property type="project" value="TreeGrafter"/>
</dbReference>
<dbReference type="InterPro" id="IPR029052">
    <property type="entry name" value="Metallo-depent_PP-like"/>
</dbReference>
<dbReference type="CDD" id="cd00840">
    <property type="entry name" value="MPP_Mre11_N"/>
    <property type="match status" value="1"/>
</dbReference>
<evidence type="ECO:0000259" key="3">
    <source>
        <dbReference type="SMART" id="SM01347"/>
    </source>
</evidence>
<keyword evidence="4" id="KW-0269">Exonuclease</keyword>
<dbReference type="AlphaFoldDB" id="G0TRY2"/>
<protein>
    <submittedName>
        <fullName evidence="4">Putative endo/exonuclease Mre11</fullName>
    </submittedName>
</protein>
<dbReference type="Gene3D" id="3.60.21.10">
    <property type="match status" value="1"/>
</dbReference>
<dbReference type="GO" id="GO:0097552">
    <property type="term" value="P:mitochondrial double-strand break repair via homologous recombination"/>
    <property type="evidence" value="ECO:0007669"/>
    <property type="project" value="TreeGrafter"/>
</dbReference>
<gene>
    <name evidence="4" type="ORF">TVY486_0201190</name>
</gene>